<reference evidence="1 2" key="1">
    <citation type="journal article" date="2023" name="Plants (Basel)">
        <title>Bridging the Gap: Combining Genomics and Transcriptomics Approaches to Understand Stylosanthes scabra, an Orphan Legume from the Brazilian Caatinga.</title>
        <authorList>
            <person name="Ferreira-Neto J.R.C."/>
            <person name="da Silva M.D."/>
            <person name="Binneck E."/>
            <person name="de Melo N.F."/>
            <person name="da Silva R.H."/>
            <person name="de Melo A.L.T.M."/>
            <person name="Pandolfi V."/>
            <person name="Bustamante F.O."/>
            <person name="Brasileiro-Vidal A.C."/>
            <person name="Benko-Iseppon A.M."/>
        </authorList>
    </citation>
    <scope>NUCLEOTIDE SEQUENCE [LARGE SCALE GENOMIC DNA]</scope>
    <source>
        <tissue evidence="1">Leaves</tissue>
    </source>
</reference>
<protein>
    <submittedName>
        <fullName evidence="1">Uncharacterized protein</fullName>
    </submittedName>
</protein>
<evidence type="ECO:0000313" key="2">
    <source>
        <dbReference type="Proteomes" id="UP001341840"/>
    </source>
</evidence>
<organism evidence="1 2">
    <name type="scientific">Stylosanthes scabra</name>
    <dbReference type="NCBI Taxonomy" id="79078"/>
    <lineage>
        <taxon>Eukaryota</taxon>
        <taxon>Viridiplantae</taxon>
        <taxon>Streptophyta</taxon>
        <taxon>Embryophyta</taxon>
        <taxon>Tracheophyta</taxon>
        <taxon>Spermatophyta</taxon>
        <taxon>Magnoliopsida</taxon>
        <taxon>eudicotyledons</taxon>
        <taxon>Gunneridae</taxon>
        <taxon>Pentapetalae</taxon>
        <taxon>rosids</taxon>
        <taxon>fabids</taxon>
        <taxon>Fabales</taxon>
        <taxon>Fabaceae</taxon>
        <taxon>Papilionoideae</taxon>
        <taxon>50 kb inversion clade</taxon>
        <taxon>dalbergioids sensu lato</taxon>
        <taxon>Dalbergieae</taxon>
        <taxon>Pterocarpus clade</taxon>
        <taxon>Stylosanthes</taxon>
    </lineage>
</organism>
<gene>
    <name evidence="1" type="ORF">PIB30_044087</name>
</gene>
<dbReference type="EMBL" id="JASCZI010211709">
    <property type="protein sequence ID" value="MED6196104.1"/>
    <property type="molecule type" value="Genomic_DNA"/>
</dbReference>
<keyword evidence="2" id="KW-1185">Reference proteome</keyword>
<accession>A0ABU6XG19</accession>
<dbReference type="Proteomes" id="UP001341840">
    <property type="component" value="Unassembled WGS sequence"/>
</dbReference>
<proteinExistence type="predicted"/>
<comment type="caution">
    <text evidence="1">The sequence shown here is derived from an EMBL/GenBank/DDBJ whole genome shotgun (WGS) entry which is preliminary data.</text>
</comment>
<sequence length="126" mass="13916">PHNFFPSLFLYYYPLPPLFLLLPLLSVPPLPHPDLAPTASAVHSLSSSLRPDLCLLPPLMRLFFSLRLPPLTLLISPRSVASTFTSLRATSRFLFPFFPLHGRDDAVYVRCTTPSAASLSLSLRGG</sequence>
<evidence type="ECO:0000313" key="1">
    <source>
        <dbReference type="EMBL" id="MED6196104.1"/>
    </source>
</evidence>
<feature type="non-terminal residue" evidence="1">
    <location>
        <position position="1"/>
    </location>
</feature>
<name>A0ABU6XG19_9FABA</name>